<organism evidence="1 2">
    <name type="scientific">Anaerosacchariphilus polymeriproducens</name>
    <dbReference type="NCBI Taxonomy" id="1812858"/>
    <lineage>
        <taxon>Bacteria</taxon>
        <taxon>Bacillati</taxon>
        <taxon>Bacillota</taxon>
        <taxon>Clostridia</taxon>
        <taxon>Lachnospirales</taxon>
        <taxon>Lachnospiraceae</taxon>
        <taxon>Anaerosacchariphilus</taxon>
    </lineage>
</organism>
<dbReference type="AlphaFoldDB" id="A0A371ARZ3"/>
<dbReference type="Proteomes" id="UP000255036">
    <property type="component" value="Unassembled WGS sequence"/>
</dbReference>
<sequence length="131" mass="14938">MEQSMETEKNSLQINLNHLTSNKTASTAILTKMQEQRGKLVAQMNLISNLQEDVRQYDMSKNDYWQGQKEEMAENLQKVLETNLTDYYDACDTLKSQIDSAISRANNSITNIQAQIDTTTTQLASIEKNQN</sequence>
<protein>
    <submittedName>
        <fullName evidence="1">DUF5082 domain-containing protein</fullName>
    </submittedName>
</protein>
<proteinExistence type="predicted"/>
<comment type="caution">
    <text evidence="1">The sequence shown here is derived from an EMBL/GenBank/DDBJ whole genome shotgun (WGS) entry which is preliminary data.</text>
</comment>
<dbReference type="EMBL" id="QRCT01000049">
    <property type="protein sequence ID" value="RDU22326.1"/>
    <property type="molecule type" value="Genomic_DNA"/>
</dbReference>
<name>A0A371ARZ3_9FIRM</name>
<evidence type="ECO:0000313" key="1">
    <source>
        <dbReference type="EMBL" id="RDU22326.1"/>
    </source>
</evidence>
<keyword evidence="2" id="KW-1185">Reference proteome</keyword>
<accession>A0A371ARZ3</accession>
<evidence type="ECO:0000313" key="2">
    <source>
        <dbReference type="Proteomes" id="UP000255036"/>
    </source>
</evidence>
<dbReference type="RefSeq" id="WP_115482736.1">
    <property type="nucleotide sequence ID" value="NZ_QRCT01000049.1"/>
</dbReference>
<dbReference type="InterPro" id="IPR031681">
    <property type="entry name" value="YwqH-like"/>
</dbReference>
<gene>
    <name evidence="1" type="ORF">DWV06_13595</name>
</gene>
<reference evidence="1 2" key="1">
    <citation type="submission" date="2018-07" db="EMBL/GenBank/DDBJ databases">
        <title>Anaerosacharophilus polymeroproducens gen. nov. sp. nov., an anaerobic bacterium isolated from salt field.</title>
        <authorList>
            <person name="Kim W."/>
            <person name="Yang S.-H."/>
            <person name="Oh J."/>
            <person name="Lee J.-H."/>
            <person name="Kwon K.K."/>
        </authorList>
    </citation>
    <scope>NUCLEOTIDE SEQUENCE [LARGE SCALE GENOMIC DNA]</scope>
    <source>
        <strain evidence="1 2">MCWD5</strain>
    </source>
</reference>
<dbReference type="Pfam" id="PF16888">
    <property type="entry name" value="YwqH-like"/>
    <property type="match status" value="1"/>
</dbReference>